<protein>
    <recommendedName>
        <fullName evidence="1">Retrotransposon gag domain-containing protein</fullName>
    </recommendedName>
</protein>
<evidence type="ECO:0000313" key="2">
    <source>
        <dbReference type="EMBL" id="KAL3721728.1"/>
    </source>
</evidence>
<feature type="domain" description="Retrotransposon gag" evidence="1">
    <location>
        <begin position="116"/>
        <end position="212"/>
    </location>
</feature>
<evidence type="ECO:0000259" key="1">
    <source>
        <dbReference type="Pfam" id="PF03732"/>
    </source>
</evidence>
<gene>
    <name evidence="2" type="ORF">ACJRO7_034123</name>
</gene>
<dbReference type="Pfam" id="PF03732">
    <property type="entry name" value="Retrotrans_gag"/>
    <property type="match status" value="1"/>
</dbReference>
<name>A0ABD3J5M5_EUCGL</name>
<evidence type="ECO:0000313" key="3">
    <source>
        <dbReference type="Proteomes" id="UP001634007"/>
    </source>
</evidence>
<proteinExistence type="predicted"/>
<dbReference type="InterPro" id="IPR005162">
    <property type="entry name" value="Retrotrans_gag_dom"/>
</dbReference>
<reference evidence="2 3" key="1">
    <citation type="submission" date="2024-11" db="EMBL/GenBank/DDBJ databases">
        <title>Chromosome-level genome assembly of Eucalyptus globulus Labill. provides insights into its genome evolution.</title>
        <authorList>
            <person name="Li X."/>
        </authorList>
    </citation>
    <scope>NUCLEOTIDE SEQUENCE [LARGE SCALE GENOMIC DNA]</scope>
    <source>
        <strain evidence="2">CL2024</strain>
        <tissue evidence="2">Fresh tender leaves</tissue>
    </source>
</reference>
<dbReference type="AlphaFoldDB" id="A0ABD3J5M5"/>
<organism evidence="2 3">
    <name type="scientific">Eucalyptus globulus</name>
    <name type="common">Tasmanian blue gum</name>
    <dbReference type="NCBI Taxonomy" id="34317"/>
    <lineage>
        <taxon>Eukaryota</taxon>
        <taxon>Viridiplantae</taxon>
        <taxon>Streptophyta</taxon>
        <taxon>Embryophyta</taxon>
        <taxon>Tracheophyta</taxon>
        <taxon>Spermatophyta</taxon>
        <taxon>Magnoliopsida</taxon>
        <taxon>eudicotyledons</taxon>
        <taxon>Gunneridae</taxon>
        <taxon>Pentapetalae</taxon>
        <taxon>rosids</taxon>
        <taxon>malvids</taxon>
        <taxon>Myrtales</taxon>
        <taxon>Myrtaceae</taxon>
        <taxon>Myrtoideae</taxon>
        <taxon>Eucalypteae</taxon>
        <taxon>Eucalyptus</taxon>
    </lineage>
</organism>
<keyword evidence="3" id="KW-1185">Reference proteome</keyword>
<dbReference type="EMBL" id="JBJKBG010000009">
    <property type="protein sequence ID" value="KAL3721728.1"/>
    <property type="molecule type" value="Genomic_DNA"/>
</dbReference>
<sequence>MQAVETLQNVVGQQAQNQAAAATASAAATAAATTAANVDTDAVAAAAVVAAPTEVSPGNVVVERERPMHKLDEQFLKLNPPRFTGAGDLKATVLWIQDLEKAFALLSYTEEEKVVLAVYQLQGNASTWWRATRGVVFPECVILEWNALVEVFNGKYFSDSARELKMVEFQRLCQGTLTIDQYEAKFAELLQYTPRLIEDLVDQARRFRDGLRLELRSSLVPFNLKNYNDLYEWAQLIERDQNEQAATFGSRFGSNRMEIGLGRNL</sequence>
<comment type="caution">
    <text evidence="2">The sequence shown here is derived from an EMBL/GenBank/DDBJ whole genome shotgun (WGS) entry which is preliminary data.</text>
</comment>
<dbReference type="Proteomes" id="UP001634007">
    <property type="component" value="Unassembled WGS sequence"/>
</dbReference>
<accession>A0ABD3J5M5</accession>